<evidence type="ECO:0000313" key="2">
    <source>
        <dbReference type="EMBL" id="GEU88177.1"/>
    </source>
</evidence>
<gene>
    <name evidence="2" type="ORF">Tci_060155</name>
</gene>
<organism evidence="2">
    <name type="scientific">Tanacetum cinerariifolium</name>
    <name type="common">Dalmatian daisy</name>
    <name type="synonym">Chrysanthemum cinerariifolium</name>
    <dbReference type="NCBI Taxonomy" id="118510"/>
    <lineage>
        <taxon>Eukaryota</taxon>
        <taxon>Viridiplantae</taxon>
        <taxon>Streptophyta</taxon>
        <taxon>Embryophyta</taxon>
        <taxon>Tracheophyta</taxon>
        <taxon>Spermatophyta</taxon>
        <taxon>Magnoliopsida</taxon>
        <taxon>eudicotyledons</taxon>
        <taxon>Gunneridae</taxon>
        <taxon>Pentapetalae</taxon>
        <taxon>asterids</taxon>
        <taxon>campanulids</taxon>
        <taxon>Asterales</taxon>
        <taxon>Asteraceae</taxon>
        <taxon>Asteroideae</taxon>
        <taxon>Anthemideae</taxon>
        <taxon>Anthemidinae</taxon>
        <taxon>Tanacetum</taxon>
    </lineage>
</organism>
<dbReference type="AlphaFoldDB" id="A0A6L2NRE4"/>
<sequence length="102" mass="12030">MKKMKKSHTECDSTSFDDLPDDNVYQILSKRRMISYSGEKFTQTRSCLSPPYETIQQRVSNSENVLHKSLEYSYVDDDFGDEEEGAYNEAMKEMLKELKRRK</sequence>
<evidence type="ECO:0000256" key="1">
    <source>
        <dbReference type="SAM" id="MobiDB-lite"/>
    </source>
</evidence>
<dbReference type="EMBL" id="BKCJ010009693">
    <property type="protein sequence ID" value="GEU88177.1"/>
    <property type="molecule type" value="Genomic_DNA"/>
</dbReference>
<comment type="caution">
    <text evidence="2">The sequence shown here is derived from an EMBL/GenBank/DDBJ whole genome shotgun (WGS) entry which is preliminary data.</text>
</comment>
<accession>A0A6L2NRE4</accession>
<protein>
    <submittedName>
        <fullName evidence="2">Uncharacterized protein</fullName>
    </submittedName>
</protein>
<reference evidence="2" key="1">
    <citation type="journal article" date="2019" name="Sci. Rep.">
        <title>Draft genome of Tanacetum cinerariifolium, the natural source of mosquito coil.</title>
        <authorList>
            <person name="Yamashiro T."/>
            <person name="Shiraishi A."/>
            <person name="Satake H."/>
            <person name="Nakayama K."/>
        </authorList>
    </citation>
    <scope>NUCLEOTIDE SEQUENCE</scope>
</reference>
<proteinExistence type="predicted"/>
<name>A0A6L2NRE4_TANCI</name>
<feature type="region of interest" description="Disordered" evidence="1">
    <location>
        <begin position="1"/>
        <end position="20"/>
    </location>
</feature>